<gene>
    <name evidence="3" type="ORF">AWJ20_644</name>
</gene>
<dbReference type="EMBL" id="CP014501">
    <property type="protein sequence ID" value="ANB12392.1"/>
    <property type="molecule type" value="Genomic_DNA"/>
</dbReference>
<dbReference type="InterPro" id="IPR049207">
    <property type="entry name" value="DUF4246_N"/>
</dbReference>
<dbReference type="Proteomes" id="UP000189580">
    <property type="component" value="Chromosome a"/>
</dbReference>
<dbReference type="PANTHER" id="PTHR33119">
    <property type="entry name" value="IFI3P"/>
    <property type="match status" value="1"/>
</dbReference>
<organism evidence="3 4">
    <name type="scientific">Sugiyamaella lignohabitans</name>
    <dbReference type="NCBI Taxonomy" id="796027"/>
    <lineage>
        <taxon>Eukaryota</taxon>
        <taxon>Fungi</taxon>
        <taxon>Dikarya</taxon>
        <taxon>Ascomycota</taxon>
        <taxon>Saccharomycotina</taxon>
        <taxon>Dipodascomycetes</taxon>
        <taxon>Dipodascales</taxon>
        <taxon>Trichomonascaceae</taxon>
        <taxon>Sugiyamaella</taxon>
    </lineage>
</organism>
<feature type="domain" description="DUF4246" evidence="2">
    <location>
        <begin position="16"/>
        <end position="59"/>
    </location>
</feature>
<evidence type="ECO:0000259" key="2">
    <source>
        <dbReference type="Pfam" id="PF21666"/>
    </source>
</evidence>
<dbReference type="KEGG" id="slb:AWJ20_644"/>
<dbReference type="AlphaFoldDB" id="A0A167D2C4"/>
<dbReference type="Pfam" id="PF14033">
    <property type="entry name" value="DUF4246"/>
    <property type="match status" value="1"/>
</dbReference>
<dbReference type="Pfam" id="PF21666">
    <property type="entry name" value="DUF4246_N"/>
    <property type="match status" value="1"/>
</dbReference>
<dbReference type="RefSeq" id="XP_018734869.1">
    <property type="nucleotide sequence ID" value="XM_018882596.1"/>
</dbReference>
<evidence type="ECO:0000313" key="4">
    <source>
        <dbReference type="Proteomes" id="UP000189580"/>
    </source>
</evidence>
<reference evidence="3 4" key="1">
    <citation type="submission" date="2016-02" db="EMBL/GenBank/DDBJ databases">
        <title>Complete genome sequence and transcriptome regulation of the pentose utilising yeast Sugiyamaella lignohabitans.</title>
        <authorList>
            <person name="Bellasio M."/>
            <person name="Peymann A."/>
            <person name="Valli M."/>
            <person name="Sipitzky M."/>
            <person name="Graf A."/>
            <person name="Sauer M."/>
            <person name="Marx H."/>
            <person name="Mattanovich D."/>
        </authorList>
    </citation>
    <scope>NUCLEOTIDE SEQUENCE [LARGE SCALE GENOMIC DNA]</scope>
    <source>
        <strain evidence="3 4">CBS 10342</strain>
    </source>
</reference>
<sequence>MASLSIDDRQFKFYKDYAIPHTVSLIEKKIRQISFSIRSKDSWYTKYKDPEISAKWKDEIRRDLAAQNSTNIEDIIKYVFDELEYFHSVESAVKFRYRLGYNDHVVTGDNVISDELKRSFVKNAKFLEDNEETDYHPSSNEQVIDLVHPSLFPVIFGRTATESAIIEKKEVEKKKEHSWRDYSILDSSYQWLPCVFKVDSKGSSYKIDSYINSLHPVKYNALYGDIENIFNSLVDGLQLTLGRSLGKDGESAIKMPYADREVVYDEVMTKDWKDMDLRSDSWEVAMDAFEKKYEYDHQKRLRPLEPFEYPGPPERVELDLKSQFPELKVIVKMANIELTPERPEYPGGTWHVEGCDVERIIASVIYYYESDNIGESRLNFSAPMVELEAYGQDEEWAVHDLYGLEREDSLMTDQGYIVSQQDRVVIFPNFLHHQVQPFSLKDASKPGSRKILCYFICDPTGKHEPIWSSKDVPPQQKTWWDDQDLVSKEVREKVTALTKGANQDFDVPITLEEAKTIRESLMAERGTNNKNYLQYNYTFSLCEH</sequence>
<proteinExistence type="predicted"/>
<dbReference type="InterPro" id="IPR025340">
    <property type="entry name" value="DUF4246"/>
</dbReference>
<keyword evidence="4" id="KW-1185">Reference proteome</keyword>
<feature type="domain" description="DUF4246" evidence="1">
    <location>
        <begin position="74"/>
        <end position="482"/>
    </location>
</feature>
<accession>A0A167D2C4</accession>
<evidence type="ECO:0000259" key="1">
    <source>
        <dbReference type="Pfam" id="PF14033"/>
    </source>
</evidence>
<dbReference type="PANTHER" id="PTHR33119:SF1">
    <property type="entry name" value="FE2OG DIOXYGENASE DOMAIN-CONTAINING PROTEIN"/>
    <property type="match status" value="1"/>
</dbReference>
<dbReference type="GeneID" id="30037699"/>
<dbReference type="InterPro" id="IPR049192">
    <property type="entry name" value="DUF4246_C"/>
</dbReference>
<evidence type="ECO:0000313" key="3">
    <source>
        <dbReference type="EMBL" id="ANB12392.1"/>
    </source>
</evidence>
<dbReference type="OrthoDB" id="415532at2759"/>
<name>A0A167D2C4_9ASCO</name>
<protein>
    <submittedName>
        <fullName evidence="3">Uncharacterized protein</fullName>
    </submittedName>
</protein>